<accession>A0ABP9DYC7</accession>
<organism evidence="3 4">
    <name type="scientific">Actinomycetospora straminea</name>
    <dbReference type="NCBI Taxonomy" id="663607"/>
    <lineage>
        <taxon>Bacteria</taxon>
        <taxon>Bacillati</taxon>
        <taxon>Actinomycetota</taxon>
        <taxon>Actinomycetes</taxon>
        <taxon>Pseudonocardiales</taxon>
        <taxon>Pseudonocardiaceae</taxon>
        <taxon>Actinomycetospora</taxon>
    </lineage>
</organism>
<reference evidence="4" key="1">
    <citation type="journal article" date="2019" name="Int. J. Syst. Evol. Microbiol.">
        <title>The Global Catalogue of Microorganisms (GCM) 10K type strain sequencing project: providing services to taxonomists for standard genome sequencing and annotation.</title>
        <authorList>
            <consortium name="The Broad Institute Genomics Platform"/>
            <consortium name="The Broad Institute Genome Sequencing Center for Infectious Disease"/>
            <person name="Wu L."/>
            <person name="Ma J."/>
        </authorList>
    </citation>
    <scope>NUCLEOTIDE SEQUENCE [LARGE SCALE GENOMIC DNA]</scope>
    <source>
        <strain evidence="4">JCM 17983</strain>
    </source>
</reference>
<feature type="transmembrane region" description="Helical" evidence="2">
    <location>
        <begin position="70"/>
        <end position="91"/>
    </location>
</feature>
<feature type="region of interest" description="Disordered" evidence="1">
    <location>
        <begin position="1"/>
        <end position="22"/>
    </location>
</feature>
<keyword evidence="2" id="KW-1133">Transmembrane helix</keyword>
<evidence type="ECO:0000256" key="2">
    <source>
        <dbReference type="SAM" id="Phobius"/>
    </source>
</evidence>
<sequence>MSLTAPAPTTGTTTDGTAAPFRATPAVRRRRRALGIVATLVVALAVWLVGHLAGADYRITDSQGSVRIDALVTTQVTVVLGLVGWGVLALLERVTRHGTAIWTVLAALVVAASMIPVFLVEATTATRIALVAVHLAVGALIPFFVRARS</sequence>
<dbReference type="EMBL" id="BAABHQ010000001">
    <property type="protein sequence ID" value="GAA4860250.1"/>
    <property type="molecule type" value="Genomic_DNA"/>
</dbReference>
<dbReference type="Proteomes" id="UP001500457">
    <property type="component" value="Unassembled WGS sequence"/>
</dbReference>
<evidence type="ECO:0000313" key="3">
    <source>
        <dbReference type="EMBL" id="GAA4860250.1"/>
    </source>
</evidence>
<name>A0ABP9DYC7_9PSEU</name>
<dbReference type="RefSeq" id="WP_274231030.1">
    <property type="nucleotide sequence ID" value="NZ_BAABHQ010000001.1"/>
</dbReference>
<gene>
    <name evidence="3" type="ORF">GCM10023203_04300</name>
</gene>
<keyword evidence="2" id="KW-0472">Membrane</keyword>
<keyword evidence="4" id="KW-1185">Reference proteome</keyword>
<comment type="caution">
    <text evidence="3">The sequence shown here is derived from an EMBL/GenBank/DDBJ whole genome shotgun (WGS) entry which is preliminary data.</text>
</comment>
<dbReference type="Pfam" id="PF19545">
    <property type="entry name" value="DUF6069"/>
    <property type="match status" value="1"/>
</dbReference>
<protein>
    <submittedName>
        <fullName evidence="3">Uncharacterized protein</fullName>
    </submittedName>
</protein>
<evidence type="ECO:0000313" key="4">
    <source>
        <dbReference type="Proteomes" id="UP001500457"/>
    </source>
</evidence>
<feature type="transmembrane region" description="Helical" evidence="2">
    <location>
        <begin position="100"/>
        <end position="119"/>
    </location>
</feature>
<dbReference type="InterPro" id="IPR045713">
    <property type="entry name" value="DUF6069"/>
</dbReference>
<feature type="transmembrane region" description="Helical" evidence="2">
    <location>
        <begin position="32"/>
        <end position="50"/>
    </location>
</feature>
<evidence type="ECO:0000256" key="1">
    <source>
        <dbReference type="SAM" id="MobiDB-lite"/>
    </source>
</evidence>
<feature type="transmembrane region" description="Helical" evidence="2">
    <location>
        <begin position="125"/>
        <end position="145"/>
    </location>
</feature>
<keyword evidence="2" id="KW-0812">Transmembrane</keyword>
<proteinExistence type="predicted"/>